<evidence type="ECO:0000259" key="1">
    <source>
        <dbReference type="Pfam" id="PF01266"/>
    </source>
</evidence>
<sequence>MRAQHSATYGGHMRNGDVSFWHSTTGPSAIRPPLPGDRDAAIAIVGGGLTGLWSAYYLAERLPDARIVVLEREFCGFGASGRNGGWLSAEVAGNRRTYAAVADSRGRDGLDANRRLTATMRSGVDEVLDRITNESIECGAVKSGVLHIARCAAQDARLRAEIEHEEHLGGRWEYLDDVAVAERITVAGARSAMYSSQCARVNPAKLTRGVADAVARRGVQIFEGTTVTGIGPRRVDTDRGVVRAESILVCLEGFTATMPGTHRKLLPMNSSMIVTEPVDDEIWDRIGWGGCELLGETAHAYTYSQRTADGRIALGGRGVPYRFGSGIDDRGRTQERTTASLITALHEMFPATADTPIAHTWCGVLGVSRDWLASICYDPVTGIGSASGYVGSGLTTTNVAGRTLCDLVAGDRTDLTDLPWVGHRTRNWEPEPLRWLGVATMYAAYRTADRRELADGSSRTNVIARMADRVSGRS</sequence>
<accession>A0A846WJH0</accession>
<dbReference type="RefSeq" id="WP_006372262.1">
    <property type="nucleotide sequence ID" value="NZ_JAAXPC010000003.1"/>
</dbReference>
<dbReference type="GO" id="GO:0005737">
    <property type="term" value="C:cytoplasm"/>
    <property type="evidence" value="ECO:0007669"/>
    <property type="project" value="TreeGrafter"/>
</dbReference>
<comment type="caution">
    <text evidence="2">The sequence shown here is derived from an EMBL/GenBank/DDBJ whole genome shotgun (WGS) entry which is preliminary data.</text>
</comment>
<organism evidence="2 3">
    <name type="scientific">Gordonia polyisoprenivorans</name>
    <dbReference type="NCBI Taxonomy" id="84595"/>
    <lineage>
        <taxon>Bacteria</taxon>
        <taxon>Bacillati</taxon>
        <taxon>Actinomycetota</taxon>
        <taxon>Actinomycetes</taxon>
        <taxon>Mycobacteriales</taxon>
        <taxon>Gordoniaceae</taxon>
        <taxon>Gordonia</taxon>
    </lineage>
</organism>
<proteinExistence type="predicted"/>
<dbReference type="PANTHER" id="PTHR13847">
    <property type="entry name" value="SARCOSINE DEHYDROGENASE-RELATED"/>
    <property type="match status" value="1"/>
</dbReference>
<dbReference type="Gene3D" id="3.50.50.60">
    <property type="entry name" value="FAD/NAD(P)-binding domain"/>
    <property type="match status" value="1"/>
</dbReference>
<protein>
    <submittedName>
        <fullName evidence="2">FAD-dependent oxidoreductase</fullName>
    </submittedName>
</protein>
<feature type="domain" description="FAD dependent oxidoreductase" evidence="1">
    <location>
        <begin position="42"/>
        <end position="407"/>
    </location>
</feature>
<gene>
    <name evidence="2" type="ORF">HGA05_06955</name>
</gene>
<dbReference type="AlphaFoldDB" id="A0A846WJH0"/>
<dbReference type="InterPro" id="IPR036188">
    <property type="entry name" value="FAD/NAD-bd_sf"/>
</dbReference>
<dbReference type="Gene3D" id="3.30.9.10">
    <property type="entry name" value="D-Amino Acid Oxidase, subunit A, domain 2"/>
    <property type="match status" value="1"/>
</dbReference>
<evidence type="ECO:0000313" key="2">
    <source>
        <dbReference type="EMBL" id="NKY01309.1"/>
    </source>
</evidence>
<dbReference type="Proteomes" id="UP000563898">
    <property type="component" value="Unassembled WGS sequence"/>
</dbReference>
<reference evidence="2 3" key="1">
    <citation type="submission" date="2020-04" db="EMBL/GenBank/DDBJ databases">
        <title>MicrobeNet Type strains.</title>
        <authorList>
            <person name="Nicholson A.C."/>
        </authorList>
    </citation>
    <scope>NUCLEOTIDE SEQUENCE [LARGE SCALE GENOMIC DNA]</scope>
    <source>
        <strain evidence="2 3">ATCC BAA-14</strain>
    </source>
</reference>
<dbReference type="Pfam" id="PF01266">
    <property type="entry name" value="DAO"/>
    <property type="match status" value="1"/>
</dbReference>
<name>A0A846WJH0_9ACTN</name>
<dbReference type="PANTHER" id="PTHR13847:SF285">
    <property type="entry name" value="FAD DEPENDENT OXIDOREDUCTASE DOMAIN-CONTAINING PROTEIN"/>
    <property type="match status" value="1"/>
</dbReference>
<dbReference type="InterPro" id="IPR006076">
    <property type="entry name" value="FAD-dep_OxRdtase"/>
</dbReference>
<evidence type="ECO:0000313" key="3">
    <source>
        <dbReference type="Proteomes" id="UP000563898"/>
    </source>
</evidence>
<dbReference type="EMBL" id="JAAXPC010000003">
    <property type="protein sequence ID" value="NKY01309.1"/>
    <property type="molecule type" value="Genomic_DNA"/>
</dbReference>
<dbReference type="SUPFAM" id="SSF51905">
    <property type="entry name" value="FAD/NAD(P)-binding domain"/>
    <property type="match status" value="1"/>
</dbReference>